<evidence type="ECO:0000313" key="3">
    <source>
        <dbReference type="Proteomes" id="UP000585474"/>
    </source>
</evidence>
<dbReference type="Proteomes" id="UP000585474">
    <property type="component" value="Unassembled WGS sequence"/>
</dbReference>
<protein>
    <submittedName>
        <fullName evidence="2">Uncharacterized protein</fullName>
    </submittedName>
</protein>
<reference evidence="2 3" key="1">
    <citation type="submission" date="2019-07" db="EMBL/GenBank/DDBJ databases">
        <title>De Novo Assembly of kiwifruit Actinidia rufa.</title>
        <authorList>
            <person name="Sugita-Konishi S."/>
            <person name="Sato K."/>
            <person name="Mori E."/>
            <person name="Abe Y."/>
            <person name="Kisaki G."/>
            <person name="Hamano K."/>
            <person name="Suezawa K."/>
            <person name="Otani M."/>
            <person name="Fukuda T."/>
            <person name="Manabe T."/>
            <person name="Gomi K."/>
            <person name="Tabuchi M."/>
            <person name="Akimitsu K."/>
            <person name="Kataoka I."/>
        </authorList>
    </citation>
    <scope>NUCLEOTIDE SEQUENCE [LARGE SCALE GENOMIC DNA]</scope>
    <source>
        <strain evidence="3">cv. Fuchu</strain>
    </source>
</reference>
<feature type="region of interest" description="Disordered" evidence="1">
    <location>
        <begin position="85"/>
        <end position="105"/>
    </location>
</feature>
<name>A0A7J0FDR5_9ERIC</name>
<dbReference type="EMBL" id="BJWL01000011">
    <property type="protein sequence ID" value="GFY96067.1"/>
    <property type="molecule type" value="Genomic_DNA"/>
</dbReference>
<evidence type="ECO:0000256" key="1">
    <source>
        <dbReference type="SAM" id="MobiDB-lite"/>
    </source>
</evidence>
<keyword evidence="3" id="KW-1185">Reference proteome</keyword>
<gene>
    <name evidence="2" type="ORF">Acr_11g0003730</name>
</gene>
<organism evidence="2 3">
    <name type="scientific">Actinidia rufa</name>
    <dbReference type="NCBI Taxonomy" id="165716"/>
    <lineage>
        <taxon>Eukaryota</taxon>
        <taxon>Viridiplantae</taxon>
        <taxon>Streptophyta</taxon>
        <taxon>Embryophyta</taxon>
        <taxon>Tracheophyta</taxon>
        <taxon>Spermatophyta</taxon>
        <taxon>Magnoliopsida</taxon>
        <taxon>eudicotyledons</taxon>
        <taxon>Gunneridae</taxon>
        <taxon>Pentapetalae</taxon>
        <taxon>asterids</taxon>
        <taxon>Ericales</taxon>
        <taxon>Actinidiaceae</taxon>
        <taxon>Actinidia</taxon>
    </lineage>
</organism>
<accession>A0A7J0FDR5</accession>
<comment type="caution">
    <text evidence="2">The sequence shown here is derived from an EMBL/GenBank/DDBJ whole genome shotgun (WGS) entry which is preliminary data.</text>
</comment>
<proteinExistence type="predicted"/>
<dbReference type="AlphaFoldDB" id="A0A7J0FDR5"/>
<evidence type="ECO:0000313" key="2">
    <source>
        <dbReference type="EMBL" id="GFY96067.1"/>
    </source>
</evidence>
<sequence>MSPTRLPQPAPLQAPTLWKTTMNHHGYHWLWGTTLMVGKRKREGCVGASGSEEEVLVVDDGGCGDGEKRWPGEGGMVEQKRVDSVTGGEVEEGEKGMPFGVFGWS</sequence>